<evidence type="ECO:0000313" key="1">
    <source>
        <dbReference type="EMBL" id="VVC29340.1"/>
    </source>
</evidence>
<reference evidence="1 2" key="1">
    <citation type="submission" date="2019-08" db="EMBL/GenBank/DDBJ databases">
        <authorList>
            <person name="Alioto T."/>
            <person name="Alioto T."/>
            <person name="Gomez Garrido J."/>
        </authorList>
    </citation>
    <scope>NUCLEOTIDE SEQUENCE [LARGE SCALE GENOMIC DNA]</scope>
</reference>
<dbReference type="EMBL" id="CABPRJ010000491">
    <property type="protein sequence ID" value="VVC29340.1"/>
    <property type="molecule type" value="Genomic_DNA"/>
</dbReference>
<organism evidence="1 2">
    <name type="scientific">Cinara cedri</name>
    <dbReference type="NCBI Taxonomy" id="506608"/>
    <lineage>
        <taxon>Eukaryota</taxon>
        <taxon>Metazoa</taxon>
        <taxon>Ecdysozoa</taxon>
        <taxon>Arthropoda</taxon>
        <taxon>Hexapoda</taxon>
        <taxon>Insecta</taxon>
        <taxon>Pterygota</taxon>
        <taxon>Neoptera</taxon>
        <taxon>Paraneoptera</taxon>
        <taxon>Hemiptera</taxon>
        <taxon>Sternorrhyncha</taxon>
        <taxon>Aphidomorpha</taxon>
        <taxon>Aphidoidea</taxon>
        <taxon>Aphididae</taxon>
        <taxon>Lachninae</taxon>
        <taxon>Cinara</taxon>
    </lineage>
</organism>
<name>A0A5E4MD56_9HEMI</name>
<dbReference type="AlphaFoldDB" id="A0A5E4MD56"/>
<sequence length="56" mass="6424">MAYRITKCKKPHTIAEELILPAAVDMVNMKEMRVAVSTLIPRFEKLYSDLQAHPSH</sequence>
<dbReference type="Proteomes" id="UP000325440">
    <property type="component" value="Unassembled WGS sequence"/>
</dbReference>
<protein>
    <submittedName>
        <fullName evidence="1">Uncharacterized protein</fullName>
    </submittedName>
</protein>
<gene>
    <name evidence="1" type="ORF">CINCED_3A023451</name>
</gene>
<dbReference type="OrthoDB" id="1101576at2759"/>
<evidence type="ECO:0000313" key="2">
    <source>
        <dbReference type="Proteomes" id="UP000325440"/>
    </source>
</evidence>
<accession>A0A5E4MD56</accession>
<proteinExistence type="predicted"/>
<keyword evidence="2" id="KW-1185">Reference proteome</keyword>